<dbReference type="CDD" id="cd00093">
    <property type="entry name" value="HTH_XRE"/>
    <property type="match status" value="1"/>
</dbReference>
<dbReference type="PROSITE" id="PS50943">
    <property type="entry name" value="HTH_CROC1"/>
    <property type="match status" value="1"/>
</dbReference>
<evidence type="ECO:0000313" key="3">
    <source>
        <dbReference type="Proteomes" id="UP001598130"/>
    </source>
</evidence>
<dbReference type="Pfam" id="PF01381">
    <property type="entry name" value="HTH_3"/>
    <property type="match status" value="1"/>
</dbReference>
<dbReference type="InterPro" id="IPR001387">
    <property type="entry name" value="Cro/C1-type_HTH"/>
</dbReference>
<keyword evidence="3" id="KW-1185">Reference proteome</keyword>
<organism evidence="2 3">
    <name type="scientific">Phenylobacterium ferrooxidans</name>
    <dbReference type="NCBI Taxonomy" id="2982689"/>
    <lineage>
        <taxon>Bacteria</taxon>
        <taxon>Pseudomonadati</taxon>
        <taxon>Pseudomonadota</taxon>
        <taxon>Alphaproteobacteria</taxon>
        <taxon>Caulobacterales</taxon>
        <taxon>Caulobacteraceae</taxon>
        <taxon>Phenylobacterium</taxon>
    </lineage>
</organism>
<feature type="domain" description="HTH cro/C1-type" evidence="1">
    <location>
        <begin position="17"/>
        <end position="71"/>
    </location>
</feature>
<evidence type="ECO:0000313" key="2">
    <source>
        <dbReference type="EMBL" id="MFD3262727.1"/>
    </source>
</evidence>
<sequence>MAKSVFSGHHKFLVETLIAARQRSGQTQQQLAARIGKDQSYISIIENSQRRVDVLEFFALATAMGEDPVELFREVAEKLPRDLAV</sequence>
<gene>
    <name evidence="2" type="ORF">OCL97_01980</name>
</gene>
<proteinExistence type="predicted"/>
<dbReference type="SUPFAM" id="SSF47413">
    <property type="entry name" value="lambda repressor-like DNA-binding domains"/>
    <property type="match status" value="1"/>
</dbReference>
<name>A0ABW6CI12_9CAUL</name>
<dbReference type="Proteomes" id="UP001598130">
    <property type="component" value="Unassembled WGS sequence"/>
</dbReference>
<dbReference type="SMART" id="SM00530">
    <property type="entry name" value="HTH_XRE"/>
    <property type="match status" value="1"/>
</dbReference>
<dbReference type="InterPro" id="IPR010982">
    <property type="entry name" value="Lambda_DNA-bd_dom_sf"/>
</dbReference>
<dbReference type="EMBL" id="JAOTJD010000002">
    <property type="protein sequence ID" value="MFD3262727.1"/>
    <property type="molecule type" value="Genomic_DNA"/>
</dbReference>
<dbReference type="Gene3D" id="1.10.260.40">
    <property type="entry name" value="lambda repressor-like DNA-binding domains"/>
    <property type="match status" value="1"/>
</dbReference>
<dbReference type="RefSeq" id="WP_377367123.1">
    <property type="nucleotide sequence ID" value="NZ_JAOTJD010000002.1"/>
</dbReference>
<reference evidence="2 3" key="1">
    <citation type="submission" date="2022-09" db="EMBL/GenBank/DDBJ databases">
        <title>New species of Phenylobacterium.</title>
        <authorList>
            <person name="Mieszkin S."/>
        </authorList>
    </citation>
    <scope>NUCLEOTIDE SEQUENCE [LARGE SCALE GENOMIC DNA]</scope>
    <source>
        <strain evidence="2 3">HK31-G</strain>
    </source>
</reference>
<evidence type="ECO:0000259" key="1">
    <source>
        <dbReference type="PROSITE" id="PS50943"/>
    </source>
</evidence>
<comment type="caution">
    <text evidence="2">The sequence shown here is derived from an EMBL/GenBank/DDBJ whole genome shotgun (WGS) entry which is preliminary data.</text>
</comment>
<accession>A0ABW6CI12</accession>
<protein>
    <submittedName>
        <fullName evidence="2">Helix-turn-helix transcriptional regulator</fullName>
    </submittedName>
</protein>